<dbReference type="PROSITE" id="PS50297">
    <property type="entry name" value="ANK_REP_REGION"/>
    <property type="match status" value="5"/>
</dbReference>
<evidence type="ECO:0008006" key="6">
    <source>
        <dbReference type="Google" id="ProtNLM"/>
    </source>
</evidence>
<dbReference type="PANTHER" id="PTHR24173:SF74">
    <property type="entry name" value="ANKYRIN REPEAT DOMAIN-CONTAINING PROTEIN 16"/>
    <property type="match status" value="1"/>
</dbReference>
<feature type="repeat" description="ANK" evidence="3">
    <location>
        <begin position="145"/>
        <end position="167"/>
    </location>
</feature>
<evidence type="ECO:0000256" key="2">
    <source>
        <dbReference type="ARBA" id="ARBA00023043"/>
    </source>
</evidence>
<dbReference type="PANTHER" id="PTHR24173">
    <property type="entry name" value="ANKYRIN REPEAT CONTAINING"/>
    <property type="match status" value="1"/>
</dbReference>
<feature type="repeat" description="ANK" evidence="3">
    <location>
        <begin position="76"/>
        <end position="108"/>
    </location>
</feature>
<dbReference type="Gene3D" id="1.25.40.20">
    <property type="entry name" value="Ankyrin repeat-containing domain"/>
    <property type="match status" value="3"/>
</dbReference>
<dbReference type="AlphaFoldDB" id="A0ABD2MWI3"/>
<dbReference type="PRINTS" id="PR01415">
    <property type="entry name" value="ANKYRIN"/>
</dbReference>
<feature type="repeat" description="ANK" evidence="3">
    <location>
        <begin position="109"/>
        <end position="144"/>
    </location>
</feature>
<dbReference type="PROSITE" id="PS50088">
    <property type="entry name" value="ANK_REPEAT"/>
    <property type="match status" value="6"/>
</dbReference>
<dbReference type="SMART" id="SM00248">
    <property type="entry name" value="ANK"/>
    <property type="match status" value="8"/>
</dbReference>
<keyword evidence="2 3" id="KW-0040">ANK repeat</keyword>
<protein>
    <recommendedName>
        <fullName evidence="6">Ankyrin repeat domain-containing protein 16</fullName>
    </recommendedName>
</protein>
<evidence type="ECO:0000256" key="3">
    <source>
        <dbReference type="PROSITE-ProRule" id="PRU00023"/>
    </source>
</evidence>
<dbReference type="EMBL" id="JABFTP020000042">
    <property type="protein sequence ID" value="KAL3270517.1"/>
    <property type="molecule type" value="Genomic_DNA"/>
</dbReference>
<comment type="caution">
    <text evidence="4">The sequence shown here is derived from an EMBL/GenBank/DDBJ whole genome shotgun (WGS) entry which is preliminary data.</text>
</comment>
<evidence type="ECO:0000313" key="4">
    <source>
        <dbReference type="EMBL" id="KAL3270517.1"/>
    </source>
</evidence>
<dbReference type="Proteomes" id="UP001516400">
    <property type="component" value="Unassembled WGS sequence"/>
</dbReference>
<dbReference type="SUPFAM" id="SSF48403">
    <property type="entry name" value="Ankyrin repeat"/>
    <property type="match status" value="1"/>
</dbReference>
<reference evidence="4 5" key="1">
    <citation type="journal article" date="2021" name="BMC Biol.">
        <title>Horizontally acquired antibacterial genes associated with adaptive radiation of ladybird beetles.</title>
        <authorList>
            <person name="Li H.S."/>
            <person name="Tang X.F."/>
            <person name="Huang Y.H."/>
            <person name="Xu Z.Y."/>
            <person name="Chen M.L."/>
            <person name="Du X.Y."/>
            <person name="Qiu B.Y."/>
            <person name="Chen P.T."/>
            <person name="Zhang W."/>
            <person name="Slipinski A."/>
            <person name="Escalona H.E."/>
            <person name="Waterhouse R.M."/>
            <person name="Zwick A."/>
            <person name="Pang H."/>
        </authorList>
    </citation>
    <scope>NUCLEOTIDE SEQUENCE [LARGE SCALE GENOMIC DNA]</scope>
    <source>
        <strain evidence="4">SYSU2018</strain>
    </source>
</reference>
<evidence type="ECO:0000313" key="5">
    <source>
        <dbReference type="Proteomes" id="UP001516400"/>
    </source>
</evidence>
<dbReference type="InterPro" id="IPR036770">
    <property type="entry name" value="Ankyrin_rpt-contain_sf"/>
</dbReference>
<feature type="repeat" description="ANK" evidence="3">
    <location>
        <begin position="211"/>
        <end position="243"/>
    </location>
</feature>
<name>A0ABD2MWI3_9CUCU</name>
<dbReference type="Pfam" id="PF13637">
    <property type="entry name" value="Ank_4"/>
    <property type="match status" value="1"/>
</dbReference>
<dbReference type="InterPro" id="IPR002110">
    <property type="entry name" value="Ankyrin_rpt"/>
</dbReference>
<evidence type="ECO:0000256" key="1">
    <source>
        <dbReference type="ARBA" id="ARBA00022737"/>
    </source>
</evidence>
<proteinExistence type="predicted"/>
<organism evidence="4 5">
    <name type="scientific">Cryptolaemus montrouzieri</name>
    <dbReference type="NCBI Taxonomy" id="559131"/>
    <lineage>
        <taxon>Eukaryota</taxon>
        <taxon>Metazoa</taxon>
        <taxon>Ecdysozoa</taxon>
        <taxon>Arthropoda</taxon>
        <taxon>Hexapoda</taxon>
        <taxon>Insecta</taxon>
        <taxon>Pterygota</taxon>
        <taxon>Neoptera</taxon>
        <taxon>Endopterygota</taxon>
        <taxon>Coleoptera</taxon>
        <taxon>Polyphaga</taxon>
        <taxon>Cucujiformia</taxon>
        <taxon>Coccinelloidea</taxon>
        <taxon>Coccinellidae</taxon>
        <taxon>Scymninae</taxon>
        <taxon>Scymnini</taxon>
        <taxon>Cryptolaemus</taxon>
    </lineage>
</organism>
<sequence>MMVLTNINALTNVCKGDIALIKLSKEKNPTFHWSNLSLPKTRESCLHLAAQYGHTDVIRYLLTEFHPTVVDIRNIDNKTPLHDAAQFGQLECVKLLVQNGADINAIKRSDWTPLMLACTKSDKNYLDIVEYLLEKDAYLNFKNKDGWTPIHLAARNENSSILQLLLKCPKADVTVKTRNGRNALHISALHGNVDNVKLLISKLDPNSIDSSGNTPFHESVLSGNIQVIDYLVENGAEISVTNKTGANALHLAAGQNLEHVINLLVNVYNFDINCVDLNGYSALHWAARKNCNNAMKTLIKLGIDINILDKCGRLAKDYVLKKI</sequence>
<accession>A0ABD2MWI3</accession>
<gene>
    <name evidence="4" type="ORF">HHI36_021056</name>
</gene>
<feature type="repeat" description="ANK" evidence="3">
    <location>
        <begin position="278"/>
        <end position="310"/>
    </location>
</feature>
<feature type="repeat" description="ANK" evidence="3">
    <location>
        <begin position="179"/>
        <end position="202"/>
    </location>
</feature>
<keyword evidence="5" id="KW-1185">Reference proteome</keyword>
<keyword evidence="1" id="KW-0677">Repeat</keyword>
<dbReference type="Pfam" id="PF13857">
    <property type="entry name" value="Ank_5"/>
    <property type="match status" value="1"/>
</dbReference>
<dbReference type="Pfam" id="PF12796">
    <property type="entry name" value="Ank_2"/>
    <property type="match status" value="2"/>
</dbReference>